<proteinExistence type="predicted"/>
<evidence type="ECO:0008006" key="4">
    <source>
        <dbReference type="Google" id="ProtNLM"/>
    </source>
</evidence>
<gene>
    <name evidence="2" type="ORF">NQ315_014115</name>
</gene>
<dbReference type="AlphaFoldDB" id="A0AAV8VWE3"/>
<dbReference type="Proteomes" id="UP001159042">
    <property type="component" value="Unassembled WGS sequence"/>
</dbReference>
<accession>A0AAV8VWE3</accession>
<feature type="region of interest" description="Disordered" evidence="1">
    <location>
        <begin position="140"/>
        <end position="168"/>
    </location>
</feature>
<evidence type="ECO:0000256" key="1">
    <source>
        <dbReference type="SAM" id="MobiDB-lite"/>
    </source>
</evidence>
<evidence type="ECO:0000313" key="3">
    <source>
        <dbReference type="Proteomes" id="UP001159042"/>
    </source>
</evidence>
<organism evidence="2 3">
    <name type="scientific">Exocentrus adspersus</name>
    <dbReference type="NCBI Taxonomy" id="1586481"/>
    <lineage>
        <taxon>Eukaryota</taxon>
        <taxon>Metazoa</taxon>
        <taxon>Ecdysozoa</taxon>
        <taxon>Arthropoda</taxon>
        <taxon>Hexapoda</taxon>
        <taxon>Insecta</taxon>
        <taxon>Pterygota</taxon>
        <taxon>Neoptera</taxon>
        <taxon>Endopterygota</taxon>
        <taxon>Coleoptera</taxon>
        <taxon>Polyphaga</taxon>
        <taxon>Cucujiformia</taxon>
        <taxon>Chrysomeloidea</taxon>
        <taxon>Cerambycidae</taxon>
        <taxon>Lamiinae</taxon>
        <taxon>Acanthocinini</taxon>
        <taxon>Exocentrus</taxon>
    </lineage>
</organism>
<sequence>MGVPHWDRYLWNALYDDIFGLRLPQGVSLVGYADDMAILRCQPINTVVGHTPFDCRRWALEKEEVSKALGSEVNVNNMIRLMLQSERQWNFVGHFMGTIMSRKEEDERAEHVLYFKMQGSCSLEEKKKVISMPVDRPLIQREWPVGRPSRGTTEGTTEHPPADTPSWP</sequence>
<comment type="caution">
    <text evidence="2">The sequence shown here is derived from an EMBL/GenBank/DDBJ whole genome shotgun (WGS) entry which is preliminary data.</text>
</comment>
<name>A0AAV8VWE3_9CUCU</name>
<evidence type="ECO:0000313" key="2">
    <source>
        <dbReference type="EMBL" id="KAJ8918245.1"/>
    </source>
</evidence>
<keyword evidence="3" id="KW-1185">Reference proteome</keyword>
<reference evidence="2 3" key="1">
    <citation type="journal article" date="2023" name="Insect Mol. Biol.">
        <title>Genome sequencing provides insights into the evolution of gene families encoding plant cell wall-degrading enzymes in longhorned beetles.</title>
        <authorList>
            <person name="Shin N.R."/>
            <person name="Okamura Y."/>
            <person name="Kirsch R."/>
            <person name="Pauchet Y."/>
        </authorList>
    </citation>
    <scope>NUCLEOTIDE SEQUENCE [LARGE SCALE GENOMIC DNA]</scope>
    <source>
        <strain evidence="2">EAD_L_NR</strain>
    </source>
</reference>
<protein>
    <recommendedName>
        <fullName evidence="4">Reverse transcriptase</fullName>
    </recommendedName>
</protein>
<dbReference type="EMBL" id="JANEYG010000027">
    <property type="protein sequence ID" value="KAJ8918245.1"/>
    <property type="molecule type" value="Genomic_DNA"/>
</dbReference>